<keyword evidence="4" id="KW-1185">Reference proteome</keyword>
<gene>
    <name evidence="3" type="ORF">R4I43_17640</name>
</gene>
<comment type="caution">
    <text evidence="3">The sequence shown here is derived from an EMBL/GenBank/DDBJ whole genome shotgun (WGS) entry which is preliminary data.</text>
</comment>
<dbReference type="Proteomes" id="UP001327093">
    <property type="component" value="Unassembled WGS sequence"/>
</dbReference>
<name>A0ABU6ACH1_9PSEU</name>
<feature type="transmembrane region" description="Helical" evidence="2">
    <location>
        <begin position="75"/>
        <end position="94"/>
    </location>
</feature>
<organism evidence="3 4">
    <name type="scientific">Saccharopolyspora mangrovi</name>
    <dbReference type="NCBI Taxonomy" id="3082379"/>
    <lineage>
        <taxon>Bacteria</taxon>
        <taxon>Bacillati</taxon>
        <taxon>Actinomycetota</taxon>
        <taxon>Actinomycetes</taxon>
        <taxon>Pseudonocardiales</taxon>
        <taxon>Pseudonocardiaceae</taxon>
        <taxon>Saccharopolyspora</taxon>
    </lineage>
</organism>
<proteinExistence type="predicted"/>
<protein>
    <submittedName>
        <fullName evidence="3">Uncharacterized protein</fullName>
    </submittedName>
</protein>
<evidence type="ECO:0000256" key="1">
    <source>
        <dbReference type="SAM" id="MobiDB-lite"/>
    </source>
</evidence>
<evidence type="ECO:0000256" key="2">
    <source>
        <dbReference type="SAM" id="Phobius"/>
    </source>
</evidence>
<keyword evidence="2" id="KW-0812">Transmembrane</keyword>
<feature type="transmembrane region" description="Helical" evidence="2">
    <location>
        <begin position="137"/>
        <end position="155"/>
    </location>
</feature>
<keyword evidence="2" id="KW-0472">Membrane</keyword>
<evidence type="ECO:0000313" key="3">
    <source>
        <dbReference type="EMBL" id="MEB3369235.1"/>
    </source>
</evidence>
<reference evidence="3 4" key="1">
    <citation type="submission" date="2023-10" db="EMBL/GenBank/DDBJ databases">
        <title>Saccharopolyspora sp. nov., isolated from mangrove soil.</title>
        <authorList>
            <person name="Lu Y."/>
            <person name="Liu W."/>
        </authorList>
    </citation>
    <scope>NUCLEOTIDE SEQUENCE [LARGE SCALE GENOMIC DNA]</scope>
    <source>
        <strain evidence="3 4">S2-29</strain>
    </source>
</reference>
<dbReference type="EMBL" id="JAWLNX010000011">
    <property type="protein sequence ID" value="MEB3369235.1"/>
    <property type="molecule type" value="Genomic_DNA"/>
</dbReference>
<feature type="region of interest" description="Disordered" evidence="1">
    <location>
        <begin position="165"/>
        <end position="222"/>
    </location>
</feature>
<dbReference type="RefSeq" id="WP_324266724.1">
    <property type="nucleotide sequence ID" value="NZ_JAWLNX010000011.1"/>
</dbReference>
<evidence type="ECO:0000313" key="4">
    <source>
        <dbReference type="Proteomes" id="UP001327093"/>
    </source>
</evidence>
<sequence>MGRDSSSATLPRPPGLRGPLTTCRLQRVSLLGSSLVLLGLLPSALGGPDWLRAAGLVPGFGVVFATPAPSWSGELVPWLLLHLLVLLAVVAGLLTGVQRALSKGDYLALPAVIITSMLVAAVLAAVHDGHGHRPQEWVPWAQLVAVLGVPAALLLRERRRGESARKLGDSRRTTWTPRRARSGGRAGTSRPTRPTERGWRAGRKRWPCNPRTSGTASARSATSTCCRPCGTGSGRSFCCWRPCGTPTLPPTAATATTRCAPWSSG</sequence>
<accession>A0ABU6ACH1</accession>
<feature type="compositionally biased region" description="Low complexity" evidence="1">
    <location>
        <begin position="211"/>
        <end position="222"/>
    </location>
</feature>
<feature type="transmembrane region" description="Helical" evidence="2">
    <location>
        <begin position="106"/>
        <end position="125"/>
    </location>
</feature>
<keyword evidence="2" id="KW-1133">Transmembrane helix</keyword>